<name>A0A438FW99_VITVI</name>
<dbReference type="AlphaFoldDB" id="A0A438FW99"/>
<evidence type="ECO:0000313" key="1">
    <source>
        <dbReference type="EMBL" id="RVW64230.1"/>
    </source>
</evidence>
<accession>A0A438FW99</accession>
<dbReference type="PANTHER" id="PTHR33710:SF71">
    <property type="entry name" value="ENDONUCLEASE_EXONUCLEASE_PHOSPHATASE DOMAIN-CONTAINING PROTEIN"/>
    <property type="match status" value="1"/>
</dbReference>
<comment type="caution">
    <text evidence="1">The sequence shown here is derived from an EMBL/GenBank/DDBJ whole genome shotgun (WGS) entry which is preliminary data.</text>
</comment>
<organism evidence="1 2">
    <name type="scientific">Vitis vinifera</name>
    <name type="common">Grape</name>
    <dbReference type="NCBI Taxonomy" id="29760"/>
    <lineage>
        <taxon>Eukaryota</taxon>
        <taxon>Viridiplantae</taxon>
        <taxon>Streptophyta</taxon>
        <taxon>Embryophyta</taxon>
        <taxon>Tracheophyta</taxon>
        <taxon>Spermatophyta</taxon>
        <taxon>Magnoliopsida</taxon>
        <taxon>eudicotyledons</taxon>
        <taxon>Gunneridae</taxon>
        <taxon>Pentapetalae</taxon>
        <taxon>rosids</taxon>
        <taxon>Vitales</taxon>
        <taxon>Vitaceae</taxon>
        <taxon>Viteae</taxon>
        <taxon>Vitis</taxon>
    </lineage>
</organism>
<sequence length="317" mass="35347">MIGSQLGSPSPAVNLTECTNEALLEEASSTQINLLVLCLFLGKREISLSSTPSGRDGESVAMVGVFIQSSSSDEVGEQEAGVFGKKSEGVRDRTIHEDMEEREEEEEPCWQSSSLAKFSRYIGMPTEGFEGEILGIWPNIEERKGEFLGGVGDMKGLWNGPWCAARDFNAILSPEERNRGGSLNSNMRRFLEIIEDLELKDVPLVGGPFTWNGGVNNQTFSRLDRFLINEGGGRRGPSPFRFENMWLKVEVLKAKLKEWNRDSFGRIELRKNAALEQFGDWRPSISGLQLETLDQLDASTLESPFTEEEVFNALIIN</sequence>
<proteinExistence type="predicted"/>
<protein>
    <submittedName>
        <fullName evidence="1">Uncharacterized protein</fullName>
    </submittedName>
</protein>
<evidence type="ECO:0000313" key="2">
    <source>
        <dbReference type="Proteomes" id="UP000288805"/>
    </source>
</evidence>
<dbReference type="PANTHER" id="PTHR33710">
    <property type="entry name" value="BNAC02G09200D PROTEIN"/>
    <property type="match status" value="1"/>
</dbReference>
<dbReference type="InterPro" id="IPR036691">
    <property type="entry name" value="Endo/exonu/phosph_ase_sf"/>
</dbReference>
<dbReference type="EMBL" id="QGNW01000724">
    <property type="protein sequence ID" value="RVW64230.1"/>
    <property type="molecule type" value="Genomic_DNA"/>
</dbReference>
<dbReference type="SUPFAM" id="SSF56219">
    <property type="entry name" value="DNase I-like"/>
    <property type="match status" value="1"/>
</dbReference>
<gene>
    <name evidence="1" type="ORF">CK203_046327</name>
</gene>
<dbReference type="Proteomes" id="UP000288805">
    <property type="component" value="Unassembled WGS sequence"/>
</dbReference>
<dbReference type="Gene3D" id="3.60.10.10">
    <property type="entry name" value="Endonuclease/exonuclease/phosphatase"/>
    <property type="match status" value="1"/>
</dbReference>
<reference evidence="1 2" key="1">
    <citation type="journal article" date="2018" name="PLoS Genet.">
        <title>Population sequencing reveals clonal diversity and ancestral inbreeding in the grapevine cultivar Chardonnay.</title>
        <authorList>
            <person name="Roach M.J."/>
            <person name="Johnson D.L."/>
            <person name="Bohlmann J."/>
            <person name="van Vuuren H.J."/>
            <person name="Jones S.J."/>
            <person name="Pretorius I.S."/>
            <person name="Schmidt S.A."/>
            <person name="Borneman A.R."/>
        </authorList>
    </citation>
    <scope>NUCLEOTIDE SEQUENCE [LARGE SCALE GENOMIC DNA]</scope>
    <source>
        <strain evidence="2">cv. Chardonnay</strain>
        <tissue evidence="1">Leaf</tissue>
    </source>
</reference>